<dbReference type="SUPFAM" id="SSF54909">
    <property type="entry name" value="Dimeric alpha+beta barrel"/>
    <property type="match status" value="1"/>
</dbReference>
<sequence length="243" mass="27922">MSKLIYLLWSRGAMTPAERRRILLDDCAPKLLGMAPAGLQMNIADDLITIASPAPRMLGPKPFVAQINLWLDDPTQRQPYEAVLQAAGFDLAGYRVDEWLYTDYGENAHGKSRDWPDGQRSPGLLAVTLLERPKSIPRDEWMRRWFGWQSPMSEWMQPRARYVRNVVEEVLTPGVAALDGIVEEAWPSEAHVTNKLVFFGARNRLQLMRHMTIMLRSVSRIFRMWKITTVMMSEHFLKTLGKP</sequence>
<organism evidence="1 2">
    <name type="scientific">Oleomonas cavernae</name>
    <dbReference type="NCBI Taxonomy" id="2320859"/>
    <lineage>
        <taxon>Bacteria</taxon>
        <taxon>Pseudomonadati</taxon>
        <taxon>Pseudomonadota</taxon>
        <taxon>Alphaproteobacteria</taxon>
        <taxon>Acetobacterales</taxon>
        <taxon>Acetobacteraceae</taxon>
        <taxon>Oleomonas</taxon>
    </lineage>
</organism>
<evidence type="ECO:0008006" key="3">
    <source>
        <dbReference type="Google" id="ProtNLM"/>
    </source>
</evidence>
<dbReference type="EMBL" id="QYUK01000011">
    <property type="protein sequence ID" value="RJF86272.1"/>
    <property type="molecule type" value="Genomic_DNA"/>
</dbReference>
<dbReference type="OrthoDB" id="9015064at2"/>
<dbReference type="Proteomes" id="UP000284605">
    <property type="component" value="Unassembled WGS sequence"/>
</dbReference>
<dbReference type="InterPro" id="IPR011008">
    <property type="entry name" value="Dimeric_a/b-barrel"/>
</dbReference>
<proteinExistence type="predicted"/>
<dbReference type="AlphaFoldDB" id="A0A418W8E2"/>
<comment type="caution">
    <text evidence="1">The sequence shown here is derived from an EMBL/GenBank/DDBJ whole genome shotgun (WGS) entry which is preliminary data.</text>
</comment>
<accession>A0A418W8E2</accession>
<reference evidence="1 2" key="1">
    <citation type="submission" date="2018-09" db="EMBL/GenBank/DDBJ databases">
        <authorList>
            <person name="Zhu H."/>
        </authorList>
    </citation>
    <scope>NUCLEOTIDE SEQUENCE [LARGE SCALE GENOMIC DNA]</scope>
    <source>
        <strain evidence="1 2">K1W22B-8</strain>
    </source>
</reference>
<dbReference type="RefSeq" id="WP_119776776.1">
    <property type="nucleotide sequence ID" value="NZ_QYUK01000011.1"/>
</dbReference>
<evidence type="ECO:0000313" key="1">
    <source>
        <dbReference type="EMBL" id="RJF86272.1"/>
    </source>
</evidence>
<keyword evidence="2" id="KW-1185">Reference proteome</keyword>
<protein>
    <recommendedName>
        <fullName evidence="3">EthD domain-containing protein</fullName>
    </recommendedName>
</protein>
<gene>
    <name evidence="1" type="ORF">D3874_03840</name>
</gene>
<evidence type="ECO:0000313" key="2">
    <source>
        <dbReference type="Proteomes" id="UP000284605"/>
    </source>
</evidence>
<name>A0A418W8E2_9PROT</name>